<organism evidence="2 3">
    <name type="scientific">Dimorphilus gyrociliatus</name>
    <dbReference type="NCBI Taxonomy" id="2664684"/>
    <lineage>
        <taxon>Eukaryota</taxon>
        <taxon>Metazoa</taxon>
        <taxon>Spiralia</taxon>
        <taxon>Lophotrochozoa</taxon>
        <taxon>Annelida</taxon>
        <taxon>Polychaeta</taxon>
        <taxon>Polychaeta incertae sedis</taxon>
        <taxon>Dinophilidae</taxon>
        <taxon>Dimorphilus</taxon>
    </lineage>
</organism>
<dbReference type="AlphaFoldDB" id="A0A7I8VX80"/>
<accession>A0A7I8VX80</accession>
<dbReference type="Proteomes" id="UP000549394">
    <property type="component" value="Unassembled WGS sequence"/>
</dbReference>
<feature type="compositionally biased region" description="Acidic residues" evidence="1">
    <location>
        <begin position="135"/>
        <end position="162"/>
    </location>
</feature>
<reference evidence="2 3" key="1">
    <citation type="submission" date="2020-08" db="EMBL/GenBank/DDBJ databases">
        <authorList>
            <person name="Hejnol A."/>
        </authorList>
    </citation>
    <scope>NUCLEOTIDE SEQUENCE [LARGE SCALE GENOMIC DNA]</scope>
</reference>
<sequence>MTRLPPSSIHFMDASKEPGLLSPSSYERDVIEAFSTKSDNLKVQVVEKGGLLYTLNNSTLDLCRTLEERGYLAKVKVDIIRCSDVPTPLLSLMNPPTGETLISKRLFLQKFHFIVAKQYKGAAPKGYHRVPKDDEKEDAGDDNENEDDDDNDDDDDDDDDSDGSFTISDSEAEFEDSDFNGELSTGEDNGSENDSLL</sequence>
<feature type="compositionally biased region" description="Acidic residues" evidence="1">
    <location>
        <begin position="170"/>
        <end position="179"/>
    </location>
</feature>
<evidence type="ECO:0000313" key="3">
    <source>
        <dbReference type="Proteomes" id="UP000549394"/>
    </source>
</evidence>
<dbReference type="EMBL" id="CAJFCJ010000009">
    <property type="protein sequence ID" value="CAD5119204.1"/>
    <property type="molecule type" value="Genomic_DNA"/>
</dbReference>
<feature type="region of interest" description="Disordered" evidence="1">
    <location>
        <begin position="124"/>
        <end position="197"/>
    </location>
</feature>
<evidence type="ECO:0000256" key="1">
    <source>
        <dbReference type="SAM" id="MobiDB-lite"/>
    </source>
</evidence>
<proteinExistence type="predicted"/>
<feature type="compositionally biased region" description="Polar residues" evidence="1">
    <location>
        <begin position="182"/>
        <end position="197"/>
    </location>
</feature>
<keyword evidence="3" id="KW-1185">Reference proteome</keyword>
<gene>
    <name evidence="2" type="ORF">DGYR_LOCUS7479</name>
</gene>
<dbReference type="OrthoDB" id="415230at2759"/>
<evidence type="ECO:0000313" key="2">
    <source>
        <dbReference type="EMBL" id="CAD5119204.1"/>
    </source>
</evidence>
<name>A0A7I8VX80_9ANNE</name>
<comment type="caution">
    <text evidence="2">The sequence shown here is derived from an EMBL/GenBank/DDBJ whole genome shotgun (WGS) entry which is preliminary data.</text>
</comment>
<protein>
    <submittedName>
        <fullName evidence="2">DgyrCDS7838</fullName>
    </submittedName>
</protein>